<dbReference type="GO" id="GO:0005886">
    <property type="term" value="C:plasma membrane"/>
    <property type="evidence" value="ECO:0007669"/>
    <property type="project" value="TreeGrafter"/>
</dbReference>
<accession>A0A1I6D0X6</accession>
<dbReference type="PANTHER" id="PTHR30487:SF0">
    <property type="entry name" value="PREPILIN LEADER PEPTIDASE_N-METHYLTRANSFERASE-RELATED"/>
    <property type="match status" value="1"/>
</dbReference>
<name>A0A1I6D0X6_9FIRM</name>
<reference evidence="5" key="1">
    <citation type="submission" date="2016-10" db="EMBL/GenBank/DDBJ databases">
        <authorList>
            <person name="Varghese N."/>
            <person name="Submissions S."/>
        </authorList>
    </citation>
    <scope>NUCLEOTIDE SEQUENCE [LARGE SCALE GENOMIC DNA]</scope>
    <source>
        <strain evidence="5">DSM 3669</strain>
    </source>
</reference>
<evidence type="ECO:0000256" key="1">
    <source>
        <dbReference type="ARBA" id="ARBA00005801"/>
    </source>
</evidence>
<evidence type="ECO:0000256" key="2">
    <source>
        <dbReference type="SAM" id="Phobius"/>
    </source>
</evidence>
<feature type="transmembrane region" description="Helical" evidence="2">
    <location>
        <begin position="162"/>
        <end position="178"/>
    </location>
</feature>
<dbReference type="Gene3D" id="1.20.120.1220">
    <property type="match status" value="1"/>
</dbReference>
<feature type="transmembrane region" description="Helical" evidence="2">
    <location>
        <begin position="6"/>
        <end position="25"/>
    </location>
</feature>
<sequence length="179" mass="19091">MINPDVPLVTYIDVPVIILLLICCYTDLRSRKIYNHVLLPAVVTAFMVNFLNGGLSACLDSLQGLLLGMALLIIPFAAGGMGAGDVKLLGAIGAFKGPEFVFTVFLAGAIAGGIVSLYLLARKGKLLLTLKKIYYLFLNKLLHIPSSITFNKLETAVQGESFPYALALGLGAAWAYILG</sequence>
<evidence type="ECO:0000259" key="3">
    <source>
        <dbReference type="Pfam" id="PF01478"/>
    </source>
</evidence>
<dbReference type="PANTHER" id="PTHR30487">
    <property type="entry name" value="TYPE 4 PREPILIN-LIKE PROTEINS LEADER PEPTIDE-PROCESSING ENZYME"/>
    <property type="match status" value="1"/>
</dbReference>
<evidence type="ECO:0000313" key="4">
    <source>
        <dbReference type="EMBL" id="SFQ99156.1"/>
    </source>
</evidence>
<dbReference type="GO" id="GO:0006465">
    <property type="term" value="P:signal peptide processing"/>
    <property type="evidence" value="ECO:0007669"/>
    <property type="project" value="TreeGrafter"/>
</dbReference>
<dbReference type="STRING" id="39060.SAMN05660706_10436"/>
<comment type="similarity">
    <text evidence="1">Belongs to the peptidase A24 family.</text>
</comment>
<evidence type="ECO:0000313" key="5">
    <source>
        <dbReference type="Proteomes" id="UP000199584"/>
    </source>
</evidence>
<dbReference type="Proteomes" id="UP000199584">
    <property type="component" value="Unassembled WGS sequence"/>
</dbReference>
<dbReference type="InterPro" id="IPR000045">
    <property type="entry name" value="Prepilin_IV_endopep_pep"/>
</dbReference>
<dbReference type="OrthoDB" id="5508079at2"/>
<dbReference type="InterPro" id="IPR050882">
    <property type="entry name" value="Prepilin_peptidase/N-MTase"/>
</dbReference>
<dbReference type="GO" id="GO:0004190">
    <property type="term" value="F:aspartic-type endopeptidase activity"/>
    <property type="evidence" value="ECO:0007669"/>
    <property type="project" value="InterPro"/>
</dbReference>
<keyword evidence="2" id="KW-0812">Transmembrane</keyword>
<keyword evidence="5" id="KW-1185">Reference proteome</keyword>
<proteinExistence type="inferred from homology"/>
<feature type="transmembrane region" description="Helical" evidence="2">
    <location>
        <begin position="100"/>
        <end position="121"/>
    </location>
</feature>
<keyword evidence="2" id="KW-1133">Transmembrane helix</keyword>
<protein>
    <submittedName>
        <fullName evidence="4">Prepilin peptidase CpaA</fullName>
    </submittedName>
</protein>
<keyword evidence="2" id="KW-0472">Membrane</keyword>
<dbReference type="Pfam" id="PF01478">
    <property type="entry name" value="Peptidase_A24"/>
    <property type="match status" value="1"/>
</dbReference>
<gene>
    <name evidence="4" type="ORF">SAMN05660706_10436</name>
</gene>
<feature type="domain" description="Prepilin type IV endopeptidase peptidase" evidence="3">
    <location>
        <begin position="17"/>
        <end position="116"/>
    </location>
</feature>
<feature type="transmembrane region" description="Helical" evidence="2">
    <location>
        <begin position="37"/>
        <end position="55"/>
    </location>
</feature>
<dbReference type="EMBL" id="FOYM01000004">
    <property type="protein sequence ID" value="SFQ99156.1"/>
    <property type="molecule type" value="Genomic_DNA"/>
</dbReference>
<dbReference type="RefSeq" id="WP_092482049.1">
    <property type="nucleotide sequence ID" value="NZ_FOYM01000004.1"/>
</dbReference>
<dbReference type="AlphaFoldDB" id="A0A1I6D0X6"/>
<feature type="transmembrane region" description="Helical" evidence="2">
    <location>
        <begin position="61"/>
        <end position="79"/>
    </location>
</feature>
<organism evidence="4 5">
    <name type="scientific">Desulfoscipio geothermicus DSM 3669</name>
    <dbReference type="NCBI Taxonomy" id="1121426"/>
    <lineage>
        <taxon>Bacteria</taxon>
        <taxon>Bacillati</taxon>
        <taxon>Bacillota</taxon>
        <taxon>Clostridia</taxon>
        <taxon>Eubacteriales</taxon>
        <taxon>Desulfallaceae</taxon>
        <taxon>Desulfoscipio</taxon>
    </lineage>
</organism>